<proteinExistence type="predicted"/>
<protein>
    <submittedName>
        <fullName evidence="1">Uncharacterized protein</fullName>
    </submittedName>
</protein>
<sequence length="75" mass="8252">MHGFESFDSECPSDYGFFGEEESDVKSIAVRNDLGNIRTQNSSALEREMLEAVSQTGKPDQIIRDGLSLLLSLGI</sequence>
<organism evidence="1">
    <name type="scientific">marine sediment metagenome</name>
    <dbReference type="NCBI Taxonomy" id="412755"/>
    <lineage>
        <taxon>unclassified sequences</taxon>
        <taxon>metagenomes</taxon>
        <taxon>ecological metagenomes</taxon>
    </lineage>
</organism>
<accession>X0SM48</accession>
<evidence type="ECO:0000313" key="1">
    <source>
        <dbReference type="EMBL" id="GAF82109.1"/>
    </source>
</evidence>
<name>X0SM48_9ZZZZ</name>
<gene>
    <name evidence="1" type="ORF">S01H1_14184</name>
</gene>
<reference evidence="1" key="1">
    <citation type="journal article" date="2014" name="Front. Microbiol.">
        <title>High frequency of phylogenetically diverse reductive dehalogenase-homologous genes in deep subseafloor sedimentary metagenomes.</title>
        <authorList>
            <person name="Kawai M."/>
            <person name="Futagami T."/>
            <person name="Toyoda A."/>
            <person name="Takaki Y."/>
            <person name="Nishi S."/>
            <person name="Hori S."/>
            <person name="Arai W."/>
            <person name="Tsubouchi T."/>
            <person name="Morono Y."/>
            <person name="Uchiyama I."/>
            <person name="Ito T."/>
            <person name="Fujiyama A."/>
            <person name="Inagaki F."/>
            <person name="Takami H."/>
        </authorList>
    </citation>
    <scope>NUCLEOTIDE SEQUENCE</scope>
    <source>
        <strain evidence="1">Expedition CK06-06</strain>
    </source>
</reference>
<comment type="caution">
    <text evidence="1">The sequence shown here is derived from an EMBL/GenBank/DDBJ whole genome shotgun (WGS) entry which is preliminary data.</text>
</comment>
<feature type="non-terminal residue" evidence="1">
    <location>
        <position position="75"/>
    </location>
</feature>
<dbReference type="EMBL" id="BARS01007364">
    <property type="protein sequence ID" value="GAF82109.1"/>
    <property type="molecule type" value="Genomic_DNA"/>
</dbReference>
<dbReference type="AlphaFoldDB" id="X0SM48"/>